<reference evidence="5" key="2">
    <citation type="submission" date="2025-08" db="UniProtKB">
        <authorList>
            <consortium name="Ensembl"/>
        </authorList>
    </citation>
    <scope>IDENTIFICATION</scope>
</reference>
<dbReference type="InterPro" id="IPR056870">
    <property type="entry name" value="TTC3/DZIP3/RBM44-like_helical"/>
</dbReference>
<dbReference type="GO" id="GO:0003730">
    <property type="term" value="F:mRNA 3'-UTR binding"/>
    <property type="evidence" value="ECO:0007669"/>
    <property type="project" value="TreeGrafter"/>
</dbReference>
<dbReference type="InterPro" id="IPR012677">
    <property type="entry name" value="Nucleotide-bd_a/b_plait_sf"/>
</dbReference>
<dbReference type="SUPFAM" id="SSF54928">
    <property type="entry name" value="RNA-binding domain, RBD"/>
    <property type="match status" value="1"/>
</dbReference>
<dbReference type="SMART" id="SM00360">
    <property type="entry name" value="RRM"/>
    <property type="match status" value="1"/>
</dbReference>
<dbReference type="AlphaFoldDB" id="A0A673TUM1"/>
<dbReference type="OMA" id="ENTVNCA"/>
<evidence type="ECO:0000313" key="6">
    <source>
        <dbReference type="Proteomes" id="UP000472268"/>
    </source>
</evidence>
<dbReference type="GO" id="GO:0000398">
    <property type="term" value="P:mRNA splicing, via spliceosome"/>
    <property type="evidence" value="ECO:0007669"/>
    <property type="project" value="TreeGrafter"/>
</dbReference>
<accession>A0A673TUM1</accession>
<name>A0A673TUM1_SURSU</name>
<dbReference type="PROSITE" id="PS50102">
    <property type="entry name" value="RRM"/>
    <property type="match status" value="1"/>
</dbReference>
<dbReference type="Proteomes" id="UP000472268">
    <property type="component" value="Chromosome 3"/>
</dbReference>
<keyword evidence="1 2" id="KW-0694">RNA-binding</keyword>
<feature type="region of interest" description="Disordered" evidence="3">
    <location>
        <begin position="260"/>
        <end position="320"/>
    </location>
</feature>
<proteinExistence type="predicted"/>
<evidence type="ECO:0000259" key="4">
    <source>
        <dbReference type="PROSITE" id="PS50102"/>
    </source>
</evidence>
<dbReference type="PANTHER" id="PTHR48026:SF8">
    <property type="entry name" value="RNA-BINDING PROTEIN 44"/>
    <property type="match status" value="1"/>
</dbReference>
<sequence length="404" mass="44249">TFTTGILPSNSKKELGLALLSVMGDLKVRYESLKDRINQGRPLEELLPLSVESKLLSAFSTLVSTLMKETSNVLSGADSELDHQITCDVDVSSGLKKALSQMSSLHDRSPPEQDTLPKELGLKTGDIDVDFSQLKLDDQGCRNDREVSENWFDAKDSLTGLDLSGVPESQVEKDGGDPRFARDLKTTEPLRKDKGYLIHVGGLCPSVSEADLRSHFQKYHVSEISIYDSPNYRYASLALKKNIDAKTAVKEMNGKEISGKPVKVRLVKTPGEHTLSLSHRSGTEGSSGREMGSPASASRLPRTRPRQLGPGQDHEGVKKNCKQIESTKLLPDTPIQFIPPNTLNLSSFTKIMKRLAELHPGVSRDCILDALQDVRANHKGFLNGLSINSIVEMTSSVLKNSDSS</sequence>
<evidence type="ECO:0000256" key="3">
    <source>
        <dbReference type="SAM" id="MobiDB-lite"/>
    </source>
</evidence>
<reference evidence="5" key="3">
    <citation type="submission" date="2025-09" db="UniProtKB">
        <authorList>
            <consortium name="Ensembl"/>
        </authorList>
    </citation>
    <scope>IDENTIFICATION</scope>
</reference>
<dbReference type="InterPro" id="IPR000504">
    <property type="entry name" value="RRM_dom"/>
</dbReference>
<dbReference type="InterPro" id="IPR035979">
    <property type="entry name" value="RBD_domain_sf"/>
</dbReference>
<gene>
    <name evidence="5" type="primary">RBM44</name>
</gene>
<dbReference type="Pfam" id="PF24905">
    <property type="entry name" value="TTC3_9th"/>
    <property type="match status" value="1"/>
</dbReference>
<organism evidence="5 6">
    <name type="scientific">Suricata suricatta</name>
    <name type="common">Meerkat</name>
    <dbReference type="NCBI Taxonomy" id="37032"/>
    <lineage>
        <taxon>Eukaryota</taxon>
        <taxon>Metazoa</taxon>
        <taxon>Chordata</taxon>
        <taxon>Craniata</taxon>
        <taxon>Vertebrata</taxon>
        <taxon>Euteleostomi</taxon>
        <taxon>Mammalia</taxon>
        <taxon>Eutheria</taxon>
        <taxon>Laurasiatheria</taxon>
        <taxon>Carnivora</taxon>
        <taxon>Feliformia</taxon>
        <taxon>Herpestidae</taxon>
        <taxon>Suricata</taxon>
    </lineage>
</organism>
<feature type="domain" description="RRM" evidence="4">
    <location>
        <begin position="196"/>
        <end position="269"/>
    </location>
</feature>
<protein>
    <recommendedName>
        <fullName evidence="4">RRM domain-containing protein</fullName>
    </recommendedName>
</protein>
<dbReference type="PANTHER" id="PTHR48026">
    <property type="entry name" value="HOMOLOGOUS TO DROSOPHILA SQD (SQUID) PROTEIN"/>
    <property type="match status" value="1"/>
</dbReference>
<dbReference type="Pfam" id="PF00076">
    <property type="entry name" value="RRM_1"/>
    <property type="match status" value="1"/>
</dbReference>
<evidence type="ECO:0000313" key="5">
    <source>
        <dbReference type="Ensembl" id="ENSSSUP00005012709.1"/>
    </source>
</evidence>
<reference evidence="5 6" key="1">
    <citation type="submission" date="2019-05" db="EMBL/GenBank/DDBJ databases">
        <title>A Chromosome-scale Meerkat (S. suricatta) Genome Assembly.</title>
        <authorList>
            <person name="Dudchenko O."/>
            <person name="Lieberman Aiden E."/>
            <person name="Tung J."/>
            <person name="Barreiro L.B."/>
            <person name="Clutton-Brock T.H."/>
        </authorList>
    </citation>
    <scope>NUCLEOTIDE SEQUENCE [LARGE SCALE GENOMIC DNA]</scope>
</reference>
<feature type="compositionally biased region" description="Polar residues" evidence="3">
    <location>
        <begin position="275"/>
        <end position="286"/>
    </location>
</feature>
<keyword evidence="6" id="KW-1185">Reference proteome</keyword>
<evidence type="ECO:0000256" key="1">
    <source>
        <dbReference type="ARBA" id="ARBA00022884"/>
    </source>
</evidence>
<dbReference type="Ensembl" id="ENSSSUT00005014551.1">
    <property type="protein sequence ID" value="ENSSSUP00005012709.1"/>
    <property type="gene ID" value="ENSSSUG00005008146.1"/>
</dbReference>
<dbReference type="GO" id="GO:0071013">
    <property type="term" value="C:catalytic step 2 spliceosome"/>
    <property type="evidence" value="ECO:0007669"/>
    <property type="project" value="TreeGrafter"/>
</dbReference>
<evidence type="ECO:0000256" key="2">
    <source>
        <dbReference type="PROSITE-ProRule" id="PRU00176"/>
    </source>
</evidence>
<dbReference type="Gene3D" id="3.30.70.330">
    <property type="match status" value="1"/>
</dbReference>